<dbReference type="EMBL" id="GGEC01070364">
    <property type="protein sequence ID" value="MBX50848.1"/>
    <property type="molecule type" value="Transcribed_RNA"/>
</dbReference>
<accession>A0A2P2P7X4</accession>
<organism evidence="1">
    <name type="scientific">Rhizophora mucronata</name>
    <name type="common">Asiatic mangrove</name>
    <dbReference type="NCBI Taxonomy" id="61149"/>
    <lineage>
        <taxon>Eukaryota</taxon>
        <taxon>Viridiplantae</taxon>
        <taxon>Streptophyta</taxon>
        <taxon>Embryophyta</taxon>
        <taxon>Tracheophyta</taxon>
        <taxon>Spermatophyta</taxon>
        <taxon>Magnoliopsida</taxon>
        <taxon>eudicotyledons</taxon>
        <taxon>Gunneridae</taxon>
        <taxon>Pentapetalae</taxon>
        <taxon>rosids</taxon>
        <taxon>fabids</taxon>
        <taxon>Malpighiales</taxon>
        <taxon>Rhizophoraceae</taxon>
        <taxon>Rhizophora</taxon>
    </lineage>
</organism>
<sequence>MLVTGLVPFMVPLLLKLSPKLVNLAAMHDFLLLLILI</sequence>
<protein>
    <submittedName>
        <fullName evidence="1">Uncharacterized protein</fullName>
    </submittedName>
</protein>
<name>A0A2P2P7X4_RHIMU</name>
<proteinExistence type="predicted"/>
<evidence type="ECO:0000313" key="1">
    <source>
        <dbReference type="EMBL" id="MBX50848.1"/>
    </source>
</evidence>
<dbReference type="AlphaFoldDB" id="A0A2P2P7X4"/>
<reference evidence="1" key="1">
    <citation type="submission" date="2018-02" db="EMBL/GenBank/DDBJ databases">
        <title>Rhizophora mucronata_Transcriptome.</title>
        <authorList>
            <person name="Meera S.P."/>
            <person name="Sreeshan A."/>
            <person name="Augustine A."/>
        </authorList>
    </citation>
    <scope>NUCLEOTIDE SEQUENCE</scope>
    <source>
        <tissue evidence="1">Leaf</tissue>
    </source>
</reference>